<dbReference type="EMBL" id="VOQQ01000001">
    <property type="protein sequence ID" value="TXC64676.1"/>
    <property type="molecule type" value="Genomic_DNA"/>
</dbReference>
<keyword evidence="3" id="KW-0233">DNA recombination</keyword>
<dbReference type="InterPro" id="IPR025827">
    <property type="entry name" value="Zn_ribbon_recom_dom"/>
</dbReference>
<evidence type="ECO:0000259" key="8">
    <source>
        <dbReference type="PROSITE" id="PS51737"/>
    </source>
</evidence>
<feature type="active site" description="O-(5'-phospho-DNA)-serine intermediate" evidence="4 5">
    <location>
        <position position="11"/>
    </location>
</feature>
<evidence type="ECO:0000256" key="6">
    <source>
        <dbReference type="SAM" id="MobiDB-lite"/>
    </source>
</evidence>
<organism evidence="9 10">
    <name type="scientific">Allosphingosinicella ginsenosidimutans</name>
    <dbReference type="NCBI Taxonomy" id="1176539"/>
    <lineage>
        <taxon>Bacteria</taxon>
        <taxon>Pseudomonadati</taxon>
        <taxon>Pseudomonadota</taxon>
        <taxon>Alphaproteobacteria</taxon>
        <taxon>Sphingomonadales</taxon>
        <taxon>Sphingomonadaceae</taxon>
        <taxon>Allosphingosinicella</taxon>
    </lineage>
</organism>
<dbReference type="InterPro" id="IPR006119">
    <property type="entry name" value="Resolv_N"/>
</dbReference>
<dbReference type="PROSITE" id="PS51736">
    <property type="entry name" value="RECOMBINASES_3"/>
    <property type="match status" value="1"/>
</dbReference>
<accession>A0A5C6TWQ9</accession>
<dbReference type="SMART" id="SM00857">
    <property type="entry name" value="Resolvase"/>
    <property type="match status" value="1"/>
</dbReference>
<dbReference type="InterPro" id="IPR011109">
    <property type="entry name" value="DNA_bind_recombinase_dom"/>
</dbReference>
<evidence type="ECO:0000313" key="9">
    <source>
        <dbReference type="EMBL" id="TXC64676.1"/>
    </source>
</evidence>
<evidence type="ECO:0000313" key="10">
    <source>
        <dbReference type="Proteomes" id="UP000321249"/>
    </source>
</evidence>
<dbReference type="CDD" id="cd00338">
    <property type="entry name" value="Ser_Recombinase"/>
    <property type="match status" value="1"/>
</dbReference>
<evidence type="ECO:0000256" key="5">
    <source>
        <dbReference type="PROSITE-ProRule" id="PRU10137"/>
    </source>
</evidence>
<feature type="domain" description="Resolvase/invertase-type recombinase catalytic" evidence="7">
    <location>
        <begin position="3"/>
        <end position="148"/>
    </location>
</feature>
<dbReference type="OrthoDB" id="7277848at2"/>
<dbReference type="PANTHER" id="PTHR30461:SF23">
    <property type="entry name" value="DNA RECOMBINASE-RELATED"/>
    <property type="match status" value="1"/>
</dbReference>
<keyword evidence="1" id="KW-0229">DNA integration</keyword>
<dbReference type="Proteomes" id="UP000321249">
    <property type="component" value="Unassembled WGS sequence"/>
</dbReference>
<evidence type="ECO:0000256" key="3">
    <source>
        <dbReference type="ARBA" id="ARBA00023172"/>
    </source>
</evidence>
<dbReference type="InterPro" id="IPR050639">
    <property type="entry name" value="SSR_resolvase"/>
</dbReference>
<evidence type="ECO:0000256" key="1">
    <source>
        <dbReference type="ARBA" id="ARBA00022908"/>
    </source>
</evidence>
<dbReference type="Gene3D" id="3.40.50.1390">
    <property type="entry name" value="Resolvase, N-terminal catalytic domain"/>
    <property type="match status" value="1"/>
</dbReference>
<feature type="compositionally biased region" description="Basic residues" evidence="6">
    <location>
        <begin position="531"/>
        <end position="557"/>
    </location>
</feature>
<dbReference type="PROSITE" id="PS00397">
    <property type="entry name" value="RECOMBINASES_1"/>
    <property type="match status" value="1"/>
</dbReference>
<dbReference type="InterPro" id="IPR006118">
    <property type="entry name" value="Recombinase_CS"/>
</dbReference>
<dbReference type="AlphaFoldDB" id="A0A5C6TWQ9"/>
<evidence type="ECO:0000256" key="4">
    <source>
        <dbReference type="PIRSR" id="PIRSR606118-50"/>
    </source>
</evidence>
<dbReference type="Pfam" id="PF00239">
    <property type="entry name" value="Resolvase"/>
    <property type="match status" value="1"/>
</dbReference>
<dbReference type="GO" id="GO:0015074">
    <property type="term" value="P:DNA integration"/>
    <property type="evidence" value="ECO:0007669"/>
    <property type="project" value="UniProtKB-KW"/>
</dbReference>
<dbReference type="Pfam" id="PF13408">
    <property type="entry name" value="Zn_ribbon_recom"/>
    <property type="match status" value="1"/>
</dbReference>
<dbReference type="GO" id="GO:0000150">
    <property type="term" value="F:DNA strand exchange activity"/>
    <property type="evidence" value="ECO:0007669"/>
    <property type="project" value="InterPro"/>
</dbReference>
<proteinExistence type="predicted"/>
<dbReference type="PROSITE" id="PS51737">
    <property type="entry name" value="RECOMBINASE_DNA_BIND"/>
    <property type="match status" value="1"/>
</dbReference>
<reference evidence="9 10" key="1">
    <citation type="journal article" date="2015" name="J. Microbiol.">
        <title>Sphingosinicella ginsenosidimutans sp. nov., with ginsenoside converting activity.</title>
        <authorList>
            <person name="Kim J.K."/>
            <person name="Kang M.S."/>
            <person name="Park S.C."/>
            <person name="Kim K.M."/>
            <person name="Choi K."/>
            <person name="Yoon M.H."/>
            <person name="Im W.T."/>
        </authorList>
    </citation>
    <scope>NUCLEOTIDE SEQUENCE [LARGE SCALE GENOMIC DNA]</scope>
    <source>
        <strain evidence="9 10">BS-11</strain>
    </source>
</reference>
<comment type="caution">
    <text evidence="9">The sequence shown here is derived from an EMBL/GenBank/DDBJ whole genome shotgun (WGS) entry which is preliminary data.</text>
</comment>
<dbReference type="PANTHER" id="PTHR30461">
    <property type="entry name" value="DNA-INVERTASE FROM LAMBDOID PROPHAGE"/>
    <property type="match status" value="1"/>
</dbReference>
<feature type="region of interest" description="Disordered" evidence="6">
    <location>
        <begin position="504"/>
        <end position="557"/>
    </location>
</feature>
<dbReference type="Pfam" id="PF07508">
    <property type="entry name" value="Recombinase"/>
    <property type="match status" value="1"/>
</dbReference>
<dbReference type="InterPro" id="IPR036162">
    <property type="entry name" value="Resolvase-like_N_sf"/>
</dbReference>
<dbReference type="SUPFAM" id="SSF53041">
    <property type="entry name" value="Resolvase-like"/>
    <property type="match status" value="1"/>
</dbReference>
<gene>
    <name evidence="9" type="ORF">FRZ32_14085</name>
</gene>
<sequence length="557" mass="62752">MKSYFAYIRVSTVKQGEHSSSLQEQRAAIEAFARRTGLSIAGWFEETETAAKRGRRQFNRMMADLARGRAAGVIIHKIDRSARNLKDWASLGELMDRGVEVHFVQDNLDLTTRGGRLAADLQAVVAADYIRNLRDEVRKGFYGRVKQGYYPLPAPRGYLDRGKAKAKEIDPHDGPLVRQAFELYATANYGLNDLRLEMAKRGLLSRAGKPLSLDAISHLLHNPFYVGLIRIKRTNEMFAGNHQPLISKSVFDRVQDVLSGRLYPRTQIHRFLFRRLIKCARCGRSLVGEQQKGHVYYRCHDYGCRGVSLSEAKADELVRSELAALRVDDGDVGDLRDLLAEKIAEEDAGLAAKAGEIDRDLGLLAQRLDRLTDAVLDGTIDKQTYEERKAALLALRLTLMERQSGGNSTYWRSIAERFELGLTALQGYEIGLDDEKRDVLKSVGSNLIVDLKKPVFPMFSPFAEIREWSISAYGAPSRAAARKPIRDRKRTRLRKLLTTLAGLEGVTQTGGDESHQRPGRAHCRSLLPRPYPRRTRKGPRASAQFRRHPHTHRQATG</sequence>
<evidence type="ECO:0000259" key="7">
    <source>
        <dbReference type="PROSITE" id="PS51736"/>
    </source>
</evidence>
<evidence type="ECO:0000256" key="2">
    <source>
        <dbReference type="ARBA" id="ARBA00023125"/>
    </source>
</evidence>
<keyword evidence="2" id="KW-0238">DNA-binding</keyword>
<keyword evidence="10" id="KW-1185">Reference proteome</keyword>
<dbReference type="RefSeq" id="WP_147044099.1">
    <property type="nucleotide sequence ID" value="NZ_BAABIR010000001.1"/>
</dbReference>
<dbReference type="Gene3D" id="3.90.1750.20">
    <property type="entry name" value="Putative Large Serine Recombinase, Chain B, Domain 2"/>
    <property type="match status" value="1"/>
</dbReference>
<name>A0A5C6TWQ9_9SPHN</name>
<protein>
    <submittedName>
        <fullName evidence="9">Recombinase family protein</fullName>
    </submittedName>
</protein>
<dbReference type="InterPro" id="IPR038109">
    <property type="entry name" value="DNA_bind_recomb_sf"/>
</dbReference>
<feature type="domain" description="Recombinase" evidence="8">
    <location>
        <begin position="155"/>
        <end position="264"/>
    </location>
</feature>
<dbReference type="GO" id="GO:0003677">
    <property type="term" value="F:DNA binding"/>
    <property type="evidence" value="ECO:0007669"/>
    <property type="project" value="UniProtKB-KW"/>
</dbReference>